<evidence type="ECO:0000259" key="9">
    <source>
        <dbReference type="Pfam" id="PF12161"/>
    </source>
</evidence>
<evidence type="ECO:0000256" key="1">
    <source>
        <dbReference type="ARBA" id="ARBA00006594"/>
    </source>
</evidence>
<feature type="domain" description="N6 adenine-specific DNA methyltransferase N-terminal" evidence="9">
    <location>
        <begin position="6"/>
        <end position="151"/>
    </location>
</feature>
<dbReference type="Gene3D" id="1.20.1260.30">
    <property type="match status" value="1"/>
</dbReference>
<comment type="similarity">
    <text evidence="1">Belongs to the N(4)/N(6)-methyltransferase family.</text>
</comment>
<keyword evidence="4 10" id="KW-0808">Transferase</keyword>
<dbReference type="SUPFAM" id="SSF53335">
    <property type="entry name" value="S-adenosyl-L-methionine-dependent methyltransferases"/>
    <property type="match status" value="1"/>
</dbReference>
<dbReference type="GO" id="GO:0009007">
    <property type="term" value="F:site-specific DNA-methyltransferase (adenine-specific) activity"/>
    <property type="evidence" value="ECO:0007669"/>
    <property type="project" value="UniProtKB-EC"/>
</dbReference>
<dbReference type="InterPro" id="IPR004546">
    <property type="entry name" value="Restrct_endonuc_T1M"/>
</dbReference>
<dbReference type="Proteomes" id="UP001285835">
    <property type="component" value="Unassembled WGS sequence"/>
</dbReference>
<evidence type="ECO:0000256" key="6">
    <source>
        <dbReference type="ARBA" id="ARBA00022747"/>
    </source>
</evidence>
<dbReference type="PANTHER" id="PTHR42933:SF1">
    <property type="entry name" value="SITE-SPECIFIC DNA-METHYLTRANSFERASE (ADENINE-SPECIFIC)"/>
    <property type="match status" value="1"/>
</dbReference>
<name>A0AAP6GB41_AERME</name>
<gene>
    <name evidence="10" type="ORF">SJS82_08310</name>
</gene>
<dbReference type="PROSITE" id="PS00092">
    <property type="entry name" value="N6_MTASE"/>
    <property type="match status" value="1"/>
</dbReference>
<dbReference type="GO" id="GO:0032259">
    <property type="term" value="P:methylation"/>
    <property type="evidence" value="ECO:0007669"/>
    <property type="project" value="UniProtKB-KW"/>
</dbReference>
<evidence type="ECO:0000256" key="5">
    <source>
        <dbReference type="ARBA" id="ARBA00022691"/>
    </source>
</evidence>
<dbReference type="InterPro" id="IPR029063">
    <property type="entry name" value="SAM-dependent_MTases_sf"/>
</dbReference>
<evidence type="ECO:0000256" key="7">
    <source>
        <dbReference type="ARBA" id="ARBA00047942"/>
    </source>
</evidence>
<dbReference type="Pfam" id="PF12161">
    <property type="entry name" value="HsdM_N"/>
    <property type="match status" value="1"/>
</dbReference>
<reference evidence="10" key="1">
    <citation type="submission" date="2023-11" db="EMBL/GenBank/DDBJ databases">
        <title>WGS of Aeromonas in Northern Israel.</title>
        <authorList>
            <person name="Hershko Y."/>
        </authorList>
    </citation>
    <scope>NUCLEOTIDE SEQUENCE</scope>
    <source>
        <strain evidence="10">02297</strain>
    </source>
</reference>
<dbReference type="GO" id="GO:0009307">
    <property type="term" value="P:DNA restriction-modification system"/>
    <property type="evidence" value="ECO:0007669"/>
    <property type="project" value="UniProtKB-KW"/>
</dbReference>
<evidence type="ECO:0000313" key="11">
    <source>
        <dbReference type="Proteomes" id="UP001285835"/>
    </source>
</evidence>
<protein>
    <recommendedName>
        <fullName evidence="2">site-specific DNA-methyltransferase (adenine-specific)</fullName>
        <ecNumber evidence="2">2.1.1.72</ecNumber>
    </recommendedName>
</protein>
<evidence type="ECO:0000259" key="8">
    <source>
        <dbReference type="Pfam" id="PF02384"/>
    </source>
</evidence>
<evidence type="ECO:0000256" key="4">
    <source>
        <dbReference type="ARBA" id="ARBA00022679"/>
    </source>
</evidence>
<comment type="catalytic activity">
    <reaction evidence="7">
        <text>a 2'-deoxyadenosine in DNA + S-adenosyl-L-methionine = an N(6)-methyl-2'-deoxyadenosine in DNA + S-adenosyl-L-homocysteine + H(+)</text>
        <dbReference type="Rhea" id="RHEA:15197"/>
        <dbReference type="Rhea" id="RHEA-COMP:12418"/>
        <dbReference type="Rhea" id="RHEA-COMP:12419"/>
        <dbReference type="ChEBI" id="CHEBI:15378"/>
        <dbReference type="ChEBI" id="CHEBI:57856"/>
        <dbReference type="ChEBI" id="CHEBI:59789"/>
        <dbReference type="ChEBI" id="CHEBI:90615"/>
        <dbReference type="ChEBI" id="CHEBI:90616"/>
        <dbReference type="EC" id="2.1.1.72"/>
    </reaction>
</comment>
<organism evidence="10 11">
    <name type="scientific">Aeromonas media</name>
    <dbReference type="NCBI Taxonomy" id="651"/>
    <lineage>
        <taxon>Bacteria</taxon>
        <taxon>Pseudomonadati</taxon>
        <taxon>Pseudomonadota</taxon>
        <taxon>Gammaproteobacteria</taxon>
        <taxon>Aeromonadales</taxon>
        <taxon>Aeromonadaceae</taxon>
        <taxon>Aeromonas</taxon>
    </lineage>
</organism>
<feature type="domain" description="DNA methylase adenine-specific" evidence="8">
    <location>
        <begin position="162"/>
        <end position="480"/>
    </location>
</feature>
<dbReference type="InterPro" id="IPR002052">
    <property type="entry name" value="DNA_methylase_N6_adenine_CS"/>
</dbReference>
<dbReference type="RefSeq" id="WP_319916863.1">
    <property type="nucleotide sequence ID" value="NZ_JAWZXF010000008.1"/>
</dbReference>
<dbReference type="PRINTS" id="PR00507">
    <property type="entry name" value="N12N6MTFRASE"/>
</dbReference>
<sequence length="922" mass="104834">MNKQQLAAKIWESANQMRSKIEANEYKDYILGFIFYKYLSDKLVSFAISQDFSKEDIESLSEGDKETVDFFKSNLGYFIGNDHLFSTWLESGSDFDVANVRTALSAFSRLIHPDHKRLFDGIFKTLETGLSKLGDTAAKQTKAISDLIQLIKDIPMDGRQGYDVLGFIYEYLISMFAANAGKKAGEFYTPHEVSVLMSEIIAAHVKGKDTIDIYDSTSGSGSLLLNIGESIAKHMGNEGNIKYFAQELKENTYNLTRMNLIMRGILPSNIFTRNGDTLEDDWPFFDDNDPVNSYNPLYLDAVVSNPPYSQQWDPEYKENDPRYARFGLAPKSKADYAFLLHDLYHLKPDGIMAIVLPHGVLFRGGEEGQIRKQLIENEHLDTIIGLPANIFFGTGIPTTILVLKQKRENSDVLIVDASKGFIKEGKNNKLRACDIKKICDTVIGRHSLPGYSQVVSKEEIRENDYNLNIPRYVDSSEQAESWDIYASMFGGIPKSELDVLNNYWKAFPTLREELFYDDGTPYVMPKVDDFAQAIRNHAQVQGFEKNFVTAFADFPNYLKKELIGNMLTLHVPRQKSIIGDEVFTRLMPLTLIDKYQAYQLLSEQWSQIAIDLEILQTEGFDAARIVDPNLVIKKKDGKDVEVQDGWKGRIMPFELVQTTYLKKQLDALCEQESRLSEISVSLDDLILSLSEPEGEYSVLNDANDKFVTSEVNHHLKELLKEVESEEIRVLRSYLALLDTKAKKPAKEAFIAAHPEVRWSRMEAAKDGTYAKVKVNNYIIELQSAFEFPEDSFAYKLINASALLSEEKELKATIKNEAAALHLLTKETIEGLSDIQVNDLLERKWILPLHKTFHQLPEQQLEALANKLQTLVEKYQVTYADNAREIKKTETMLAGILDELNGNDFDMKGISELKTFFEGHKHD</sequence>
<evidence type="ECO:0000256" key="3">
    <source>
        <dbReference type="ARBA" id="ARBA00022603"/>
    </source>
</evidence>
<evidence type="ECO:0000256" key="2">
    <source>
        <dbReference type="ARBA" id="ARBA00011900"/>
    </source>
</evidence>
<dbReference type="InterPro" id="IPR051537">
    <property type="entry name" value="DNA_Adenine_Mtase"/>
</dbReference>
<keyword evidence="6" id="KW-0680">Restriction system</keyword>
<dbReference type="PANTHER" id="PTHR42933">
    <property type="entry name" value="SLR6095 PROTEIN"/>
    <property type="match status" value="1"/>
</dbReference>
<dbReference type="EC" id="2.1.1.72" evidence="2"/>
<dbReference type="Pfam" id="PF02384">
    <property type="entry name" value="N6_Mtase"/>
    <property type="match status" value="1"/>
</dbReference>
<keyword evidence="3 10" id="KW-0489">Methyltransferase</keyword>
<evidence type="ECO:0000313" key="10">
    <source>
        <dbReference type="EMBL" id="MDX7921933.1"/>
    </source>
</evidence>
<accession>A0AAP6GB41</accession>
<dbReference type="GO" id="GO:0003677">
    <property type="term" value="F:DNA binding"/>
    <property type="evidence" value="ECO:0007669"/>
    <property type="project" value="InterPro"/>
</dbReference>
<dbReference type="InterPro" id="IPR038333">
    <property type="entry name" value="T1MK-like_N_sf"/>
</dbReference>
<dbReference type="InterPro" id="IPR022749">
    <property type="entry name" value="D12N6_MeTrfase_N"/>
</dbReference>
<dbReference type="NCBIfam" id="TIGR00497">
    <property type="entry name" value="hsdM"/>
    <property type="match status" value="1"/>
</dbReference>
<keyword evidence="5" id="KW-0949">S-adenosyl-L-methionine</keyword>
<dbReference type="Gene3D" id="3.40.50.150">
    <property type="entry name" value="Vaccinia Virus protein VP39"/>
    <property type="match status" value="1"/>
</dbReference>
<dbReference type="EMBL" id="JAWZXF010000008">
    <property type="protein sequence ID" value="MDX7921933.1"/>
    <property type="molecule type" value="Genomic_DNA"/>
</dbReference>
<comment type="caution">
    <text evidence="10">The sequence shown here is derived from an EMBL/GenBank/DDBJ whole genome shotgun (WGS) entry which is preliminary data.</text>
</comment>
<proteinExistence type="inferred from homology"/>
<dbReference type="InterPro" id="IPR003356">
    <property type="entry name" value="DNA_methylase_A-5"/>
</dbReference>
<dbReference type="AlphaFoldDB" id="A0AAP6GB41"/>
<dbReference type="GO" id="GO:0008170">
    <property type="term" value="F:N-methyltransferase activity"/>
    <property type="evidence" value="ECO:0007669"/>
    <property type="project" value="InterPro"/>
</dbReference>